<evidence type="ECO:0000256" key="1">
    <source>
        <dbReference type="SAM" id="MobiDB-lite"/>
    </source>
</evidence>
<feature type="compositionally biased region" description="Basic and acidic residues" evidence="1">
    <location>
        <begin position="77"/>
        <end position="87"/>
    </location>
</feature>
<evidence type="ECO:0000313" key="3">
    <source>
        <dbReference type="Proteomes" id="UP000001292"/>
    </source>
</evidence>
<sequence>MASIAEIRAIIKDFKVSVVEVRAGEDAGAFRGYRYTQGEGTSIRRSFAGHQTAVFSLPVPKGETVSKPSRIKFSVPDPRDECPATML</sequence>
<protein>
    <submittedName>
        <fullName evidence="2">GM19747</fullName>
    </submittedName>
</protein>
<dbReference type="EMBL" id="CH481197">
    <property type="protein sequence ID" value="EDW52695.1"/>
    <property type="molecule type" value="Genomic_DNA"/>
</dbReference>
<keyword evidence="3" id="KW-1185">Reference proteome</keyword>
<proteinExistence type="predicted"/>
<dbReference type="Proteomes" id="UP000001292">
    <property type="component" value="Unassembled WGS sequence"/>
</dbReference>
<accession>B4IMV3</accession>
<evidence type="ECO:0000313" key="2">
    <source>
        <dbReference type="EMBL" id="EDW52695.1"/>
    </source>
</evidence>
<reference evidence="2 3" key="1">
    <citation type="journal article" date="2007" name="Nature">
        <title>Evolution of genes and genomes on the Drosophila phylogeny.</title>
        <authorList>
            <consortium name="Drosophila 12 Genomes Consortium"/>
            <person name="Clark A.G."/>
            <person name="Eisen M.B."/>
            <person name="Smith D.R."/>
            <person name="Bergman C.M."/>
            <person name="Oliver B."/>
            <person name="Markow T.A."/>
            <person name="Kaufman T.C."/>
            <person name="Kellis M."/>
            <person name="Gelbart W."/>
            <person name="Iyer V.N."/>
            <person name="Pollard D.A."/>
            <person name="Sackton T.B."/>
            <person name="Larracuente A.M."/>
            <person name="Singh N.D."/>
            <person name="Abad J.P."/>
            <person name="Abt D.N."/>
            <person name="Adryan B."/>
            <person name="Aguade M."/>
            <person name="Akashi H."/>
            <person name="Anderson W.W."/>
            <person name="Aquadro C.F."/>
            <person name="Ardell D.H."/>
            <person name="Arguello R."/>
            <person name="Artieri C.G."/>
            <person name="Barbash D.A."/>
            <person name="Barker D."/>
            <person name="Barsanti P."/>
            <person name="Batterham P."/>
            <person name="Batzoglou S."/>
            <person name="Begun D."/>
            <person name="Bhutkar A."/>
            <person name="Blanco E."/>
            <person name="Bosak S.A."/>
            <person name="Bradley R.K."/>
            <person name="Brand A.D."/>
            <person name="Brent M.R."/>
            <person name="Brooks A.N."/>
            <person name="Brown R.H."/>
            <person name="Butlin R.K."/>
            <person name="Caggese C."/>
            <person name="Calvi B.R."/>
            <person name="Bernardo de Carvalho A."/>
            <person name="Caspi A."/>
            <person name="Castrezana S."/>
            <person name="Celniker S.E."/>
            <person name="Chang J.L."/>
            <person name="Chapple C."/>
            <person name="Chatterji S."/>
            <person name="Chinwalla A."/>
            <person name="Civetta A."/>
            <person name="Clifton S.W."/>
            <person name="Comeron J.M."/>
            <person name="Costello J.C."/>
            <person name="Coyne J.A."/>
            <person name="Daub J."/>
            <person name="David R.G."/>
            <person name="Delcher A.L."/>
            <person name="Delehaunty K."/>
            <person name="Do C.B."/>
            <person name="Ebling H."/>
            <person name="Edwards K."/>
            <person name="Eickbush T."/>
            <person name="Evans J.D."/>
            <person name="Filipski A."/>
            <person name="Findeiss S."/>
            <person name="Freyhult E."/>
            <person name="Fulton L."/>
            <person name="Fulton R."/>
            <person name="Garcia A.C."/>
            <person name="Gardiner A."/>
            <person name="Garfield D.A."/>
            <person name="Garvin B.E."/>
            <person name="Gibson G."/>
            <person name="Gilbert D."/>
            <person name="Gnerre S."/>
            <person name="Godfrey J."/>
            <person name="Good R."/>
            <person name="Gotea V."/>
            <person name="Gravely B."/>
            <person name="Greenberg A.J."/>
            <person name="Griffiths-Jones S."/>
            <person name="Gross S."/>
            <person name="Guigo R."/>
            <person name="Gustafson E.A."/>
            <person name="Haerty W."/>
            <person name="Hahn M.W."/>
            <person name="Halligan D.L."/>
            <person name="Halpern A.L."/>
            <person name="Halter G.M."/>
            <person name="Han M.V."/>
            <person name="Heger A."/>
            <person name="Hillier L."/>
            <person name="Hinrichs A.S."/>
            <person name="Holmes I."/>
            <person name="Hoskins R.A."/>
            <person name="Hubisz M.J."/>
            <person name="Hultmark D."/>
            <person name="Huntley M.A."/>
            <person name="Jaffe D.B."/>
            <person name="Jagadeeshan S."/>
            <person name="Jeck W.R."/>
            <person name="Johnson J."/>
            <person name="Jones C.D."/>
            <person name="Jordan W.C."/>
            <person name="Karpen G.H."/>
            <person name="Kataoka E."/>
            <person name="Keightley P.D."/>
            <person name="Kheradpour P."/>
            <person name="Kirkness E.F."/>
            <person name="Koerich L.B."/>
            <person name="Kristiansen K."/>
            <person name="Kudrna D."/>
            <person name="Kulathinal R.J."/>
            <person name="Kumar S."/>
            <person name="Kwok R."/>
            <person name="Lander E."/>
            <person name="Langley C.H."/>
            <person name="Lapoint R."/>
            <person name="Lazzaro B.P."/>
            <person name="Lee S.J."/>
            <person name="Levesque L."/>
            <person name="Li R."/>
            <person name="Lin C.F."/>
            <person name="Lin M.F."/>
            <person name="Lindblad-Toh K."/>
            <person name="Llopart A."/>
            <person name="Long M."/>
            <person name="Low L."/>
            <person name="Lozovsky E."/>
            <person name="Lu J."/>
            <person name="Luo M."/>
            <person name="Machado C.A."/>
            <person name="Makalowski W."/>
            <person name="Marzo M."/>
            <person name="Matsuda M."/>
            <person name="Matzkin L."/>
            <person name="McAllister B."/>
            <person name="McBride C.S."/>
            <person name="McKernan B."/>
            <person name="McKernan K."/>
            <person name="Mendez-Lago M."/>
            <person name="Minx P."/>
            <person name="Mollenhauer M.U."/>
            <person name="Montooth K."/>
            <person name="Mount S.M."/>
            <person name="Mu X."/>
            <person name="Myers E."/>
            <person name="Negre B."/>
            <person name="Newfeld S."/>
            <person name="Nielsen R."/>
            <person name="Noor M.A."/>
            <person name="O'Grady P."/>
            <person name="Pachter L."/>
            <person name="Papaceit M."/>
            <person name="Parisi M.J."/>
            <person name="Parisi M."/>
            <person name="Parts L."/>
            <person name="Pedersen J.S."/>
            <person name="Pesole G."/>
            <person name="Phillippy A.M."/>
            <person name="Ponting C.P."/>
            <person name="Pop M."/>
            <person name="Porcelli D."/>
            <person name="Powell J.R."/>
            <person name="Prohaska S."/>
            <person name="Pruitt K."/>
            <person name="Puig M."/>
            <person name="Quesneville H."/>
            <person name="Ram K.R."/>
            <person name="Rand D."/>
            <person name="Rasmussen M.D."/>
            <person name="Reed L.K."/>
            <person name="Reenan R."/>
            <person name="Reily A."/>
            <person name="Remington K.A."/>
            <person name="Rieger T.T."/>
            <person name="Ritchie M.G."/>
            <person name="Robin C."/>
            <person name="Rogers Y.H."/>
            <person name="Rohde C."/>
            <person name="Rozas J."/>
            <person name="Rubenfield M.J."/>
            <person name="Ruiz A."/>
            <person name="Russo S."/>
            <person name="Salzberg S.L."/>
            <person name="Sanchez-Gracia A."/>
            <person name="Saranga D.J."/>
            <person name="Sato H."/>
            <person name="Schaeffer S.W."/>
            <person name="Schatz M.C."/>
            <person name="Schlenke T."/>
            <person name="Schwartz R."/>
            <person name="Segarra C."/>
            <person name="Singh R.S."/>
            <person name="Sirot L."/>
            <person name="Sirota M."/>
            <person name="Sisneros N.B."/>
            <person name="Smith C.D."/>
            <person name="Smith T.F."/>
            <person name="Spieth J."/>
            <person name="Stage D.E."/>
            <person name="Stark A."/>
            <person name="Stephan W."/>
            <person name="Strausberg R.L."/>
            <person name="Strempel S."/>
            <person name="Sturgill D."/>
            <person name="Sutton G."/>
            <person name="Sutton G.G."/>
            <person name="Tao W."/>
            <person name="Teichmann S."/>
            <person name="Tobari Y.N."/>
            <person name="Tomimura Y."/>
            <person name="Tsolas J.M."/>
            <person name="Valente V.L."/>
            <person name="Venter E."/>
            <person name="Venter J.C."/>
            <person name="Vicario S."/>
            <person name="Vieira F.G."/>
            <person name="Vilella A.J."/>
            <person name="Villasante A."/>
            <person name="Walenz B."/>
            <person name="Wang J."/>
            <person name="Wasserman M."/>
            <person name="Watts T."/>
            <person name="Wilson D."/>
            <person name="Wilson R.K."/>
            <person name="Wing R.A."/>
            <person name="Wolfner M.F."/>
            <person name="Wong A."/>
            <person name="Wong G.K."/>
            <person name="Wu C.I."/>
            <person name="Wu G."/>
            <person name="Yamamoto D."/>
            <person name="Yang H.P."/>
            <person name="Yang S.P."/>
            <person name="Yorke J.A."/>
            <person name="Yoshida K."/>
            <person name="Zdobnov E."/>
            <person name="Zhang P."/>
            <person name="Zhang Y."/>
            <person name="Zimin A.V."/>
            <person name="Baldwin J."/>
            <person name="Abdouelleil A."/>
            <person name="Abdulkadir J."/>
            <person name="Abebe A."/>
            <person name="Abera B."/>
            <person name="Abreu J."/>
            <person name="Acer S.C."/>
            <person name="Aftuck L."/>
            <person name="Alexander A."/>
            <person name="An P."/>
            <person name="Anderson E."/>
            <person name="Anderson S."/>
            <person name="Arachi H."/>
            <person name="Azer M."/>
            <person name="Bachantsang P."/>
            <person name="Barry A."/>
            <person name="Bayul T."/>
            <person name="Berlin A."/>
            <person name="Bessette D."/>
            <person name="Bloom T."/>
            <person name="Blye J."/>
            <person name="Boguslavskiy L."/>
            <person name="Bonnet C."/>
            <person name="Boukhgalter B."/>
            <person name="Bourzgui I."/>
            <person name="Brown A."/>
            <person name="Cahill P."/>
            <person name="Channer S."/>
            <person name="Cheshatsang Y."/>
            <person name="Chuda L."/>
            <person name="Citroen M."/>
            <person name="Collymore A."/>
            <person name="Cooke P."/>
            <person name="Costello M."/>
            <person name="D'Aco K."/>
            <person name="Daza R."/>
            <person name="De Haan G."/>
            <person name="DeGray S."/>
            <person name="DeMaso C."/>
            <person name="Dhargay N."/>
            <person name="Dooley K."/>
            <person name="Dooley E."/>
            <person name="Doricent M."/>
            <person name="Dorje P."/>
            <person name="Dorjee K."/>
            <person name="Dupes A."/>
            <person name="Elong R."/>
            <person name="Falk J."/>
            <person name="Farina A."/>
            <person name="Faro S."/>
            <person name="Ferguson D."/>
            <person name="Fisher S."/>
            <person name="Foley C.D."/>
            <person name="Franke A."/>
            <person name="Friedrich D."/>
            <person name="Gadbois L."/>
            <person name="Gearin G."/>
            <person name="Gearin C.R."/>
            <person name="Giannoukos G."/>
            <person name="Goode T."/>
            <person name="Graham J."/>
            <person name="Grandbois E."/>
            <person name="Grewal S."/>
            <person name="Gyaltsen K."/>
            <person name="Hafez N."/>
            <person name="Hagos B."/>
            <person name="Hall J."/>
            <person name="Henson C."/>
            <person name="Hollinger A."/>
            <person name="Honan T."/>
            <person name="Huard M.D."/>
            <person name="Hughes L."/>
            <person name="Hurhula B."/>
            <person name="Husby M.E."/>
            <person name="Kamat A."/>
            <person name="Kanga B."/>
            <person name="Kashin S."/>
            <person name="Khazanovich D."/>
            <person name="Kisner P."/>
            <person name="Lance K."/>
            <person name="Lara M."/>
            <person name="Lee W."/>
            <person name="Lennon N."/>
            <person name="Letendre F."/>
            <person name="LeVine R."/>
            <person name="Lipovsky A."/>
            <person name="Liu X."/>
            <person name="Liu J."/>
            <person name="Liu S."/>
            <person name="Lokyitsang T."/>
            <person name="Lokyitsang Y."/>
            <person name="Lubonja R."/>
            <person name="Lui A."/>
            <person name="MacDonald P."/>
            <person name="Magnisalis V."/>
            <person name="Maru K."/>
            <person name="Matthews C."/>
            <person name="McCusker W."/>
            <person name="McDonough S."/>
            <person name="Mehta T."/>
            <person name="Meldrim J."/>
            <person name="Meneus L."/>
            <person name="Mihai O."/>
            <person name="Mihalev A."/>
            <person name="Mihova T."/>
            <person name="Mittelman R."/>
            <person name="Mlenga V."/>
            <person name="Montmayeur A."/>
            <person name="Mulrain L."/>
            <person name="Navidi A."/>
            <person name="Naylor J."/>
            <person name="Negash T."/>
            <person name="Nguyen T."/>
            <person name="Nguyen N."/>
            <person name="Nicol R."/>
            <person name="Norbu C."/>
            <person name="Norbu N."/>
            <person name="Novod N."/>
            <person name="O'Neill B."/>
            <person name="Osman S."/>
            <person name="Markiewicz E."/>
            <person name="Oyono O.L."/>
            <person name="Patti C."/>
            <person name="Phunkhang P."/>
            <person name="Pierre F."/>
            <person name="Priest M."/>
            <person name="Raghuraman S."/>
            <person name="Rege F."/>
            <person name="Reyes R."/>
            <person name="Rise C."/>
            <person name="Rogov P."/>
            <person name="Ross K."/>
            <person name="Ryan E."/>
            <person name="Settipalli S."/>
            <person name="Shea T."/>
            <person name="Sherpa N."/>
            <person name="Shi L."/>
            <person name="Shih D."/>
            <person name="Sparrow T."/>
            <person name="Spaulding J."/>
            <person name="Stalker J."/>
            <person name="Stange-Thomann N."/>
            <person name="Stavropoulos S."/>
            <person name="Stone C."/>
            <person name="Strader C."/>
            <person name="Tesfaye S."/>
            <person name="Thomson T."/>
            <person name="Thoulutsang Y."/>
            <person name="Thoulutsang D."/>
            <person name="Topham K."/>
            <person name="Topping I."/>
            <person name="Tsamla T."/>
            <person name="Vassiliev H."/>
            <person name="Vo A."/>
            <person name="Wangchuk T."/>
            <person name="Wangdi T."/>
            <person name="Weiand M."/>
            <person name="Wilkinson J."/>
            <person name="Wilson A."/>
            <person name="Yadav S."/>
            <person name="Young G."/>
            <person name="Yu Q."/>
            <person name="Zembek L."/>
            <person name="Zhong D."/>
            <person name="Zimmer A."/>
            <person name="Zwirko Z."/>
            <person name="Jaffe D.B."/>
            <person name="Alvarez P."/>
            <person name="Brockman W."/>
            <person name="Butler J."/>
            <person name="Chin C."/>
            <person name="Gnerre S."/>
            <person name="Grabherr M."/>
            <person name="Kleber M."/>
            <person name="Mauceli E."/>
            <person name="MacCallum I."/>
        </authorList>
    </citation>
    <scope>NUCLEOTIDE SEQUENCE [LARGE SCALE GENOMIC DNA]</scope>
    <source>
        <strain evidence="3">Rob3c / Tucson 14021-0248.25</strain>
    </source>
</reference>
<organism evidence="3">
    <name type="scientific">Drosophila sechellia</name>
    <name type="common">Fruit fly</name>
    <dbReference type="NCBI Taxonomy" id="7238"/>
    <lineage>
        <taxon>Eukaryota</taxon>
        <taxon>Metazoa</taxon>
        <taxon>Ecdysozoa</taxon>
        <taxon>Arthropoda</taxon>
        <taxon>Hexapoda</taxon>
        <taxon>Insecta</taxon>
        <taxon>Pterygota</taxon>
        <taxon>Neoptera</taxon>
        <taxon>Endopterygota</taxon>
        <taxon>Diptera</taxon>
        <taxon>Brachycera</taxon>
        <taxon>Muscomorpha</taxon>
        <taxon>Ephydroidea</taxon>
        <taxon>Drosophilidae</taxon>
        <taxon>Drosophila</taxon>
        <taxon>Sophophora</taxon>
    </lineage>
</organism>
<gene>
    <name evidence="2" type="primary">Dsec\GM19747</name>
    <name evidence="2" type="ORF">Dsec_GM19747</name>
</gene>
<name>B4IMV3_DROSE</name>
<feature type="region of interest" description="Disordered" evidence="1">
    <location>
        <begin position="68"/>
        <end position="87"/>
    </location>
</feature>
<dbReference type="AlphaFoldDB" id="B4IMV3"/>
<dbReference type="HOGENOM" id="CLU_2485738_0_0_1"/>
<dbReference type="PhylomeDB" id="B4IMV3"/>